<dbReference type="GO" id="GO:0010181">
    <property type="term" value="F:FMN binding"/>
    <property type="evidence" value="ECO:0007669"/>
    <property type="project" value="TreeGrafter"/>
</dbReference>
<dbReference type="Gene3D" id="3.40.50.1950">
    <property type="entry name" value="Flavin prenyltransferase-like"/>
    <property type="match status" value="1"/>
</dbReference>
<gene>
    <name evidence="2" type="ORF">Afil01_05620</name>
</gene>
<dbReference type="AlphaFoldDB" id="A0A9W6W8K0"/>
<dbReference type="Pfam" id="PF02441">
    <property type="entry name" value="Flavoprotein"/>
    <property type="match status" value="1"/>
</dbReference>
<organism evidence="2 3">
    <name type="scientific">Actinorhabdospora filicis</name>
    <dbReference type="NCBI Taxonomy" id="1785913"/>
    <lineage>
        <taxon>Bacteria</taxon>
        <taxon>Bacillati</taxon>
        <taxon>Actinomycetota</taxon>
        <taxon>Actinomycetes</taxon>
        <taxon>Micromonosporales</taxon>
        <taxon>Micromonosporaceae</taxon>
        <taxon>Actinorhabdospora</taxon>
    </lineage>
</organism>
<dbReference type="EMBL" id="BSTX01000001">
    <property type="protein sequence ID" value="GLZ75755.1"/>
    <property type="molecule type" value="Genomic_DNA"/>
</dbReference>
<accession>A0A9W6W8K0</accession>
<dbReference type="GO" id="GO:0004633">
    <property type="term" value="F:phosphopantothenoylcysteine decarboxylase activity"/>
    <property type="evidence" value="ECO:0007669"/>
    <property type="project" value="TreeGrafter"/>
</dbReference>
<name>A0A9W6W8K0_9ACTN</name>
<dbReference type="GO" id="GO:0015937">
    <property type="term" value="P:coenzyme A biosynthetic process"/>
    <property type="evidence" value="ECO:0007669"/>
    <property type="project" value="TreeGrafter"/>
</dbReference>
<dbReference type="PANTHER" id="PTHR14359">
    <property type="entry name" value="HOMO-OLIGOMERIC FLAVIN CONTAINING CYS DECARBOXYLASE FAMILY"/>
    <property type="match status" value="1"/>
</dbReference>
<evidence type="ECO:0000313" key="2">
    <source>
        <dbReference type="EMBL" id="GLZ75755.1"/>
    </source>
</evidence>
<dbReference type="PANTHER" id="PTHR14359:SF6">
    <property type="entry name" value="PHOSPHOPANTOTHENOYLCYSTEINE DECARBOXYLASE"/>
    <property type="match status" value="1"/>
</dbReference>
<dbReference type="InterPro" id="IPR036551">
    <property type="entry name" value="Flavin_trans-like"/>
</dbReference>
<reference evidence="2" key="1">
    <citation type="submission" date="2023-03" db="EMBL/GenBank/DDBJ databases">
        <title>Actinorhabdospora filicis NBRC 111898.</title>
        <authorList>
            <person name="Ichikawa N."/>
            <person name="Sato H."/>
            <person name="Tonouchi N."/>
        </authorList>
    </citation>
    <scope>NUCLEOTIDE SEQUENCE</scope>
    <source>
        <strain evidence="2">NBRC 111898</strain>
    </source>
</reference>
<proteinExistence type="predicted"/>
<dbReference type="Proteomes" id="UP001165079">
    <property type="component" value="Unassembled WGS sequence"/>
</dbReference>
<dbReference type="InterPro" id="IPR003382">
    <property type="entry name" value="Flavoprotein"/>
</dbReference>
<feature type="domain" description="Flavoprotein" evidence="1">
    <location>
        <begin position="14"/>
        <end position="139"/>
    </location>
</feature>
<evidence type="ECO:0000313" key="3">
    <source>
        <dbReference type="Proteomes" id="UP001165079"/>
    </source>
</evidence>
<dbReference type="GO" id="GO:0071513">
    <property type="term" value="C:phosphopantothenoylcysteine decarboxylase complex"/>
    <property type="evidence" value="ECO:0007669"/>
    <property type="project" value="TreeGrafter"/>
</dbReference>
<dbReference type="SUPFAM" id="SSF52507">
    <property type="entry name" value="Homo-oligomeric flavin-containing Cys decarboxylases, HFCD"/>
    <property type="match status" value="1"/>
</dbReference>
<keyword evidence="3" id="KW-1185">Reference proteome</keyword>
<protein>
    <submittedName>
        <fullName evidence="2">Flavoprotein</fullName>
    </submittedName>
</protein>
<dbReference type="RefSeq" id="WP_285660982.1">
    <property type="nucleotide sequence ID" value="NZ_BSTX01000001.1"/>
</dbReference>
<comment type="caution">
    <text evidence="2">The sequence shown here is derived from an EMBL/GenBank/DDBJ whole genome shotgun (WGS) entry which is preliminary data.</text>
</comment>
<evidence type="ECO:0000259" key="1">
    <source>
        <dbReference type="Pfam" id="PF02441"/>
    </source>
</evidence>
<sequence length="190" mass="20464">MTSGEPGRSPVLHLLVCGSPLARDVRKLIGPAIADGWDVWVVASPDGVKFLDVAAAEAATGHTVRSRYRHPSESGDLPVPDAVVVAPATCNTVNKFAAGICDTLVLGLLAESLGRGLPVVLAPYTNWAHAAHPAFAESVTRLRGWGVTVLYGEDFFRFHEPGRGYLTQHLFPWPRVWGEVTQRHVVTCPP</sequence>